<feature type="binding site" evidence="6">
    <location>
        <position position="323"/>
    </location>
    <ligand>
        <name>Zn(2+)</name>
        <dbReference type="ChEBI" id="CHEBI:29105"/>
    </ligand>
</feature>
<comment type="cofactor">
    <cofactor evidence="6">
        <name>Zn(2+)</name>
        <dbReference type="ChEBI" id="CHEBI:29105"/>
    </cofactor>
</comment>
<evidence type="ECO:0000256" key="1">
    <source>
        <dbReference type="ARBA" id="ARBA00022448"/>
    </source>
</evidence>
<dbReference type="OrthoDB" id="9805101at2"/>
<comment type="subunit">
    <text evidence="6">Forms a complex with DabB.</text>
</comment>
<keyword evidence="1 6" id="KW-0813">Transport</keyword>
<feature type="binding site" evidence="6">
    <location>
        <position position="482"/>
    </location>
    <ligand>
        <name>Zn(2+)</name>
        <dbReference type="ChEBI" id="CHEBI:29105"/>
    </ligand>
</feature>
<reference evidence="8" key="1">
    <citation type="journal article" date="2018" name="Front. Microbiol.">
        <title>Genome-Based Analysis Reveals the Taxonomy and Diversity of the Family Idiomarinaceae.</title>
        <authorList>
            <person name="Liu Y."/>
            <person name="Lai Q."/>
            <person name="Shao Z."/>
        </authorList>
    </citation>
    <scope>NUCLEOTIDE SEQUENCE [LARGE SCALE GENOMIC DNA]</scope>
    <source>
        <strain evidence="8">F23</strain>
    </source>
</reference>
<dbReference type="GO" id="GO:0005886">
    <property type="term" value="C:plasma membrane"/>
    <property type="evidence" value="ECO:0007669"/>
    <property type="project" value="UniProtKB-SubCell"/>
</dbReference>
<keyword evidence="8" id="KW-1185">Reference proteome</keyword>
<evidence type="ECO:0000256" key="5">
    <source>
        <dbReference type="ARBA" id="ARBA00023136"/>
    </source>
</evidence>
<organism evidence="7 8">
    <name type="scientific">Idiomarina fontislapidosi</name>
    <dbReference type="NCBI Taxonomy" id="263723"/>
    <lineage>
        <taxon>Bacteria</taxon>
        <taxon>Pseudomonadati</taxon>
        <taxon>Pseudomonadota</taxon>
        <taxon>Gammaproteobacteria</taxon>
        <taxon>Alteromonadales</taxon>
        <taxon>Idiomarinaceae</taxon>
        <taxon>Idiomarina</taxon>
    </lineage>
</organism>
<dbReference type="HAMAP" id="MF_01871">
    <property type="entry name" value="DabA"/>
    <property type="match status" value="1"/>
</dbReference>
<keyword evidence="3 6" id="KW-0479">Metal-binding</keyword>
<proteinExistence type="inferred from homology"/>
<comment type="subcellular location">
    <subcellularLocation>
        <location evidence="6">Cell membrane</location>
        <topology evidence="6">Peripheral membrane protein</topology>
    </subcellularLocation>
</comment>
<comment type="function">
    <text evidence="6">Part of an energy-coupled inorganic carbon pump.</text>
</comment>
<comment type="caution">
    <text evidence="7">The sequence shown here is derived from an EMBL/GenBank/DDBJ whole genome shotgun (WGS) entry which is preliminary data.</text>
</comment>
<comment type="similarity">
    <text evidence="6">Belongs to the inorganic carbon transporter (TC 9.A.2) DabA family.</text>
</comment>
<accession>A0A432YAT9</accession>
<dbReference type="GO" id="GO:0008270">
    <property type="term" value="F:zinc ion binding"/>
    <property type="evidence" value="ECO:0007669"/>
    <property type="project" value="UniProtKB-UniRule"/>
</dbReference>
<feature type="binding site" evidence="6">
    <location>
        <position position="321"/>
    </location>
    <ligand>
        <name>Zn(2+)</name>
        <dbReference type="ChEBI" id="CHEBI:29105"/>
    </ligand>
</feature>
<evidence type="ECO:0000256" key="6">
    <source>
        <dbReference type="HAMAP-Rule" id="MF_01871"/>
    </source>
</evidence>
<evidence type="ECO:0000256" key="4">
    <source>
        <dbReference type="ARBA" id="ARBA00022833"/>
    </source>
</evidence>
<evidence type="ECO:0000313" key="8">
    <source>
        <dbReference type="Proteomes" id="UP000287330"/>
    </source>
</evidence>
<name>A0A432YAT9_9GAMM</name>
<protein>
    <recommendedName>
        <fullName evidence="6">Probable inorganic carbon transporter subunit DabA</fullName>
    </recommendedName>
</protein>
<sequence length="752" mass="84830">MSEFIQLARQQCARVAPMWPLAESIAVNPCWFFTDQPVERVSAIWKYVSDIDLVMDRAFYRQQLHQGKLDDTLLPTDAIKQLSEPQRLPRWFNVTDIVDQLQTRQRKMLWQDEVVLQISQFCGLHTEFPERFVDESQPDNGLYLGWLTVVREDKGIATLMGERQLPHYFDGLPDDITELYQVLADDWLQHYSEDALNYYLFALLIDVLGWSSALRYRDWDPSTPQNNIEPVLSLLGIRLAWDYVLWQWAKDTSSDLFNRLSQRFAQQAARCQRDCARVEQSQRIHWQCQRAYEREQLQGYRLAPKVGSVVEERPTVQAAFCIDVRSEPLRRALDTQSGIKSLGVAGFFGLPIGFKSQQGKRPQLPGLLNPQIWVSEKDVALPGATITAIGELLDTPTSSLNAVEVLGLAKGIGLFTAHGEVESTDTALAQLDIDVAQVKTPLVEALAGTLTSLGLTQFGEHFVWVGHSSHHENNPQRAAMNCGACGGQSGAINARLMCQLLNQADIRSALAERGIEIPADTQFYAGLHETVTDRILPLSGEFPDVVKNAFERASETVREHKQYPQTRSGLNRLADLFKKTRDWAEVRPEWGLADNFMMVLAPRARSAEIDLGGRAFLHDYDAQQDPDASILAALISAPGVVAHWINWQYFTSVTAPTRLGSGNKLLHNRVAQNVGVFEGNSGDLRIGLSLQSVWDGEQWRHRPCRLQVIIDASDEQINQALDASPSFKPLVKNRWLYVYRLDEEGQLTELTL</sequence>
<gene>
    <name evidence="6" type="primary">dabA</name>
    <name evidence="7" type="ORF">CWE25_00435</name>
</gene>
<dbReference type="Pfam" id="PF10070">
    <property type="entry name" value="DabA"/>
    <property type="match status" value="1"/>
</dbReference>
<keyword evidence="4 6" id="KW-0862">Zinc</keyword>
<feature type="binding site" evidence="6">
    <location>
        <position position="467"/>
    </location>
    <ligand>
        <name>Zn(2+)</name>
        <dbReference type="ChEBI" id="CHEBI:29105"/>
    </ligand>
</feature>
<keyword evidence="5 6" id="KW-0472">Membrane</keyword>
<dbReference type="PANTHER" id="PTHR38344:SF1">
    <property type="entry name" value="INORGANIC CARBON TRANSPORTER SUBUNIT DABA-RELATED"/>
    <property type="match status" value="1"/>
</dbReference>
<dbReference type="AlphaFoldDB" id="A0A432YAT9"/>
<dbReference type="Proteomes" id="UP000287330">
    <property type="component" value="Unassembled WGS sequence"/>
</dbReference>
<keyword evidence="2 6" id="KW-1003">Cell membrane</keyword>
<dbReference type="PANTHER" id="PTHR38344">
    <property type="entry name" value="UPF0753 PROTEIN AQ_863"/>
    <property type="match status" value="1"/>
</dbReference>
<dbReference type="InterPro" id="IPR018752">
    <property type="entry name" value="DabA"/>
</dbReference>
<dbReference type="RefSeq" id="WP_110572093.1">
    <property type="nucleotide sequence ID" value="NZ_PIPV01000001.1"/>
</dbReference>
<evidence type="ECO:0000256" key="3">
    <source>
        <dbReference type="ARBA" id="ARBA00022723"/>
    </source>
</evidence>
<dbReference type="EMBL" id="PIPV01000001">
    <property type="protein sequence ID" value="RUO58105.1"/>
    <property type="molecule type" value="Genomic_DNA"/>
</dbReference>
<evidence type="ECO:0000313" key="7">
    <source>
        <dbReference type="EMBL" id="RUO58105.1"/>
    </source>
</evidence>
<evidence type="ECO:0000256" key="2">
    <source>
        <dbReference type="ARBA" id="ARBA00022475"/>
    </source>
</evidence>